<organism evidence="4 5">
    <name type="scientific">Neocallimastix californiae</name>
    <dbReference type="NCBI Taxonomy" id="1754190"/>
    <lineage>
        <taxon>Eukaryota</taxon>
        <taxon>Fungi</taxon>
        <taxon>Fungi incertae sedis</taxon>
        <taxon>Chytridiomycota</taxon>
        <taxon>Chytridiomycota incertae sedis</taxon>
        <taxon>Neocallimastigomycetes</taxon>
        <taxon>Neocallimastigales</taxon>
        <taxon>Neocallimastigaceae</taxon>
        <taxon>Neocallimastix</taxon>
    </lineage>
</organism>
<evidence type="ECO:0000313" key="5">
    <source>
        <dbReference type="Proteomes" id="UP000193920"/>
    </source>
</evidence>
<dbReference type="EMBL" id="MCOG01000006">
    <property type="protein sequence ID" value="ORY83951.1"/>
    <property type="molecule type" value="Genomic_DNA"/>
</dbReference>
<dbReference type="PRINTS" id="PR01415">
    <property type="entry name" value="ANKYRIN"/>
</dbReference>
<keyword evidence="2 3" id="KW-0040">ANK repeat</keyword>
<dbReference type="PANTHER" id="PTHR24198">
    <property type="entry name" value="ANKYRIN REPEAT AND PROTEIN KINASE DOMAIN-CONTAINING PROTEIN"/>
    <property type="match status" value="1"/>
</dbReference>
<proteinExistence type="predicted"/>
<accession>A0A1Y2FJ25</accession>
<keyword evidence="1" id="KW-0677">Repeat</keyword>
<gene>
    <name evidence="4" type="ORF">LY90DRAFT_663657</name>
</gene>
<dbReference type="InterPro" id="IPR036770">
    <property type="entry name" value="Ankyrin_rpt-contain_sf"/>
</dbReference>
<evidence type="ECO:0000256" key="1">
    <source>
        <dbReference type="ARBA" id="ARBA00022737"/>
    </source>
</evidence>
<evidence type="ECO:0000256" key="3">
    <source>
        <dbReference type="PROSITE-ProRule" id="PRU00023"/>
    </source>
</evidence>
<evidence type="ECO:0000313" key="4">
    <source>
        <dbReference type="EMBL" id="ORY83951.1"/>
    </source>
</evidence>
<evidence type="ECO:0000256" key="2">
    <source>
        <dbReference type="ARBA" id="ARBA00023043"/>
    </source>
</evidence>
<dbReference type="PROSITE" id="PS50088">
    <property type="entry name" value="ANK_REPEAT"/>
    <property type="match status" value="1"/>
</dbReference>
<dbReference type="SUPFAM" id="SSF48403">
    <property type="entry name" value="Ankyrin repeat"/>
    <property type="match status" value="2"/>
</dbReference>
<dbReference type="AlphaFoldDB" id="A0A1Y2FJ25"/>
<dbReference type="PROSITE" id="PS50297">
    <property type="entry name" value="ANK_REP_REGION"/>
    <property type="match status" value="1"/>
</dbReference>
<keyword evidence="5" id="KW-1185">Reference proteome</keyword>
<dbReference type="Gene3D" id="1.25.40.20">
    <property type="entry name" value="Ankyrin repeat-containing domain"/>
    <property type="match status" value="2"/>
</dbReference>
<feature type="repeat" description="ANK" evidence="3">
    <location>
        <begin position="958"/>
        <end position="990"/>
    </location>
</feature>
<dbReference type="Proteomes" id="UP000193920">
    <property type="component" value="Unassembled WGS sequence"/>
</dbReference>
<protein>
    <submittedName>
        <fullName evidence="4">Ankyrin</fullName>
    </submittedName>
</protein>
<dbReference type="InterPro" id="IPR002110">
    <property type="entry name" value="Ankyrin_rpt"/>
</dbReference>
<dbReference type="Pfam" id="PF12796">
    <property type="entry name" value="Ank_2"/>
    <property type="match status" value="1"/>
</dbReference>
<dbReference type="GO" id="GO:0005737">
    <property type="term" value="C:cytoplasm"/>
    <property type="evidence" value="ECO:0007669"/>
    <property type="project" value="TreeGrafter"/>
</dbReference>
<dbReference type="SMART" id="SM00248">
    <property type="entry name" value="ANK"/>
    <property type="match status" value="9"/>
</dbReference>
<reference evidence="4 5" key="1">
    <citation type="submission" date="2016-08" db="EMBL/GenBank/DDBJ databases">
        <title>A Parts List for Fungal Cellulosomes Revealed by Comparative Genomics.</title>
        <authorList>
            <consortium name="DOE Joint Genome Institute"/>
            <person name="Haitjema C.H."/>
            <person name="Gilmore S.P."/>
            <person name="Henske J.K."/>
            <person name="Solomon K.V."/>
            <person name="De Groot R."/>
            <person name="Kuo A."/>
            <person name="Mondo S.J."/>
            <person name="Salamov A.A."/>
            <person name="Labutti K."/>
            <person name="Zhao Z."/>
            <person name="Chiniquy J."/>
            <person name="Barry K."/>
            <person name="Brewer H.M."/>
            <person name="Purvine S.O."/>
            <person name="Wright A.T."/>
            <person name="Boxma B."/>
            <person name="Van Alen T."/>
            <person name="Hackstein J.H."/>
            <person name="Baker S.E."/>
            <person name="Grigoriev I.V."/>
            <person name="O'Malley M.A."/>
        </authorList>
    </citation>
    <scope>NUCLEOTIDE SEQUENCE [LARGE SCALE GENOMIC DNA]</scope>
    <source>
        <strain evidence="4 5">G1</strain>
    </source>
</reference>
<dbReference type="PANTHER" id="PTHR24198:SF165">
    <property type="entry name" value="ANKYRIN REPEAT-CONTAINING PROTEIN-RELATED"/>
    <property type="match status" value="1"/>
</dbReference>
<dbReference type="OrthoDB" id="194358at2759"/>
<dbReference type="STRING" id="1754190.A0A1Y2FJ25"/>
<comment type="caution">
    <text evidence="4">The sequence shown here is derived from an EMBL/GenBank/DDBJ whole genome shotgun (WGS) entry which is preliminary data.</text>
</comment>
<name>A0A1Y2FJ25_9FUNG</name>
<sequence length="1124" mass="134292">MTDYNEEIFTIIRTNQNALESYFDEQMKDRNERFHIDDNIYRYTFSLMNFYTFQTLLSNDLRKPEDLSKLVVDYFYREVHFSTDDVLDFRFIEEDRQFRKSIEKLVGRENVFKQIISLNDVQILENYFKKTGFTYHVTDDNINDDHNNILIFFIKNDAPPEYIKFILSHYDLPSDNKNFDIDLVLSVALAEKKFQIANLLFHYGSKVMSPYKIFRYLIHYSSLNQQNFSYLLDIGFHIDSNYIYEPEFPYMIKYINIHYFFDKACILKLLFHYKDRKKVSHDELLTIISHHSIDNYRFEYALKRKYYNLVSLYLQFNKREFQEIFKSFSKQLLEMVLESQDDYLTYEIVNNFKKSLSEFISLNISSTNETSQKLFKDFIQICFQNKTFDTKCIFLDHCLLCFRSISTWDNNDVFIKIFLDFFLHHPTFDFKFSRFNECVIVVKERGKILLRYAFDLFYHHPTFDTNAIELDRFLKSIKDMNQSETVKTATSKLMNQKYIMDFINQIFSHPTFDFISTFEKILKNKKYYLGETVQLIFDYLNDHRQQHSFLLQPVVIENILILAIKYDSVICVKIIFKNIFRIKNYEKINFEHVLLKSIQYNRILIFKLLISMISRNNKFQNLMDRICLEKLLLESNKKSCKNIEIIFIILEMLLEIPITQEYLYISLPNLKTKDFTYRSLLLNSIIRIGNLSLIKCLLENEEHSFNVNVSDENGDRPLTVAFKNCMNNDNGLNIFRYLLSFSTNREFDIKNEISLLLKLLKDQNFKMLNRYDFSKSILEVENFNSSVHSLIRLICQNNLEGILLTLEKFTEIKKVSKISEKYSFCGFTPLIFSYLIGKKEIFEILLSYFNITELDGNGYNLLHYVVMKEDIKTLKYLIHFASTNEKELEFDELLYDISISIGNKELFIILLENITTQETLNSLLFIVLRNLQWDRDIQLEFLKELIKRGCDVNSSDKNGKYALTYSMETKCLSIVKLLIENGADVNVKNQNIENMNETPLMYSIRIHNIPIFEYMTIMFINKDNISEIQKSVIYRNNLDLLKILSSHHKLIHTKDYDHSPLVLAIKAGNKEMVKFLIKFYNSKKYRVFEKSNLYRYLRCNDLETFNEIKKIILNKKIIVIIKKL</sequence>